<evidence type="ECO:0000256" key="3">
    <source>
        <dbReference type="PROSITE-ProRule" id="PRU00023"/>
    </source>
</evidence>
<keyword evidence="5" id="KW-1185">Reference proteome</keyword>
<dbReference type="InterPro" id="IPR050663">
    <property type="entry name" value="Ankyrin-SOCS_Box"/>
</dbReference>
<reference evidence="4 5" key="1">
    <citation type="submission" date="2016-12" db="EMBL/GenBank/DDBJ databases">
        <title>The genomes of Aspergillus section Nigri reveals drivers in fungal speciation.</title>
        <authorList>
            <consortium name="DOE Joint Genome Institute"/>
            <person name="Vesth T.C."/>
            <person name="Nybo J."/>
            <person name="Theobald S."/>
            <person name="Brandl J."/>
            <person name="Frisvad J.C."/>
            <person name="Nielsen K.F."/>
            <person name="Lyhne E.K."/>
            <person name="Kogle M.E."/>
            <person name="Kuo A."/>
            <person name="Riley R."/>
            <person name="Clum A."/>
            <person name="Nolan M."/>
            <person name="Lipzen A."/>
            <person name="Salamov A."/>
            <person name="Henrissat B."/>
            <person name="Wiebenga A."/>
            <person name="De Vries R.P."/>
            <person name="Grigoriev I.V."/>
            <person name="Mortensen U.H."/>
            <person name="Andersen M.R."/>
            <person name="Baker S.E."/>
        </authorList>
    </citation>
    <scope>NUCLEOTIDE SEQUENCE [LARGE SCALE GENOMIC DNA]</scope>
    <source>
        <strain evidence="4 5">CBS 117.55</strain>
    </source>
</reference>
<dbReference type="Pfam" id="PF00023">
    <property type="entry name" value="Ank"/>
    <property type="match status" value="1"/>
</dbReference>
<dbReference type="GO" id="GO:0005634">
    <property type="term" value="C:nucleus"/>
    <property type="evidence" value="ECO:0007669"/>
    <property type="project" value="TreeGrafter"/>
</dbReference>
<comment type="caution">
    <text evidence="4">The sequence shown here is derived from an EMBL/GenBank/DDBJ whole genome shotgun (WGS) entry which is preliminary data.</text>
</comment>
<dbReference type="RefSeq" id="XP_025395335.1">
    <property type="nucleotide sequence ID" value="XM_025539671.1"/>
</dbReference>
<dbReference type="PRINTS" id="PR01415">
    <property type="entry name" value="ANKYRIN"/>
</dbReference>
<protein>
    <submittedName>
        <fullName evidence="4">Ankyrin</fullName>
    </submittedName>
</protein>
<evidence type="ECO:0000256" key="2">
    <source>
        <dbReference type="ARBA" id="ARBA00023043"/>
    </source>
</evidence>
<organism evidence="4 5">
    <name type="scientific">Aspergillus heteromorphus CBS 117.55</name>
    <dbReference type="NCBI Taxonomy" id="1448321"/>
    <lineage>
        <taxon>Eukaryota</taxon>
        <taxon>Fungi</taxon>
        <taxon>Dikarya</taxon>
        <taxon>Ascomycota</taxon>
        <taxon>Pezizomycotina</taxon>
        <taxon>Eurotiomycetes</taxon>
        <taxon>Eurotiomycetidae</taxon>
        <taxon>Eurotiales</taxon>
        <taxon>Aspergillaceae</taxon>
        <taxon>Aspergillus</taxon>
        <taxon>Aspergillus subgen. Circumdati</taxon>
    </lineage>
</organism>
<dbReference type="PANTHER" id="PTHR24193">
    <property type="entry name" value="ANKYRIN REPEAT PROTEIN"/>
    <property type="match status" value="1"/>
</dbReference>
<feature type="repeat" description="ANK" evidence="3">
    <location>
        <begin position="127"/>
        <end position="159"/>
    </location>
</feature>
<dbReference type="InterPro" id="IPR002110">
    <property type="entry name" value="Ankyrin_rpt"/>
</dbReference>
<evidence type="ECO:0000313" key="5">
    <source>
        <dbReference type="Proteomes" id="UP000247233"/>
    </source>
</evidence>
<feature type="repeat" description="ANK" evidence="3">
    <location>
        <begin position="174"/>
        <end position="199"/>
    </location>
</feature>
<dbReference type="Gene3D" id="1.25.40.20">
    <property type="entry name" value="Ankyrin repeat-containing domain"/>
    <property type="match status" value="2"/>
</dbReference>
<dbReference type="Pfam" id="PF12796">
    <property type="entry name" value="Ank_2"/>
    <property type="match status" value="1"/>
</dbReference>
<keyword evidence="1" id="KW-0677">Repeat</keyword>
<dbReference type="EMBL" id="MSFL01000035">
    <property type="protein sequence ID" value="PWY68625.1"/>
    <property type="molecule type" value="Genomic_DNA"/>
</dbReference>
<accession>A0A317V3G9</accession>
<name>A0A317V3G9_9EURO</name>
<sequence>MQRISVTYRWDRGYTLVRVLLRIPNAHEQNTLSWAAWNGLEEVVQLLLDMGPGVGFSNWEHDSGALIRASQQGYESIIRRLVQAGADVRAKRYDGCTVLHQAASHGHLGVLKMMLEWGADIEAETYCRRTPLADAATHGQMKVVIVLLEMGANIEGATTANSRTMYNTDVNAQQARSPLWWASHEGYPTVVALLLERGA</sequence>
<feature type="repeat" description="ANK" evidence="3">
    <location>
        <begin position="94"/>
        <end position="126"/>
    </location>
</feature>
<dbReference type="GeneID" id="37061908"/>
<proteinExistence type="predicted"/>
<dbReference type="OrthoDB" id="366390at2759"/>
<evidence type="ECO:0000313" key="4">
    <source>
        <dbReference type="EMBL" id="PWY68625.1"/>
    </source>
</evidence>
<dbReference type="GO" id="GO:0045944">
    <property type="term" value="P:positive regulation of transcription by RNA polymerase II"/>
    <property type="evidence" value="ECO:0007669"/>
    <property type="project" value="TreeGrafter"/>
</dbReference>
<dbReference type="STRING" id="1448321.A0A317V3G9"/>
<dbReference type="AlphaFoldDB" id="A0A317V3G9"/>
<dbReference type="Proteomes" id="UP000247233">
    <property type="component" value="Unassembled WGS sequence"/>
</dbReference>
<dbReference type="PROSITE" id="PS50297">
    <property type="entry name" value="ANK_REP_REGION"/>
    <property type="match status" value="3"/>
</dbReference>
<dbReference type="VEuPathDB" id="FungiDB:BO70DRAFT_300519"/>
<gene>
    <name evidence="4" type="ORF">BO70DRAFT_300519</name>
</gene>
<dbReference type="SMART" id="SM00248">
    <property type="entry name" value="ANK"/>
    <property type="match status" value="5"/>
</dbReference>
<dbReference type="GO" id="GO:0000976">
    <property type="term" value="F:transcription cis-regulatory region binding"/>
    <property type="evidence" value="ECO:0007669"/>
    <property type="project" value="TreeGrafter"/>
</dbReference>
<keyword evidence="2 3" id="KW-0040">ANK repeat</keyword>
<dbReference type="InterPro" id="IPR036770">
    <property type="entry name" value="Ankyrin_rpt-contain_sf"/>
</dbReference>
<dbReference type="PROSITE" id="PS50088">
    <property type="entry name" value="ANK_REPEAT"/>
    <property type="match status" value="3"/>
</dbReference>
<dbReference type="PANTHER" id="PTHR24193:SF126">
    <property type="entry name" value="INVERSIN-LIKE"/>
    <property type="match status" value="1"/>
</dbReference>
<evidence type="ECO:0000256" key="1">
    <source>
        <dbReference type="ARBA" id="ARBA00022737"/>
    </source>
</evidence>
<feature type="non-terminal residue" evidence="4">
    <location>
        <position position="199"/>
    </location>
</feature>
<dbReference type="SUPFAM" id="SSF48403">
    <property type="entry name" value="Ankyrin repeat"/>
    <property type="match status" value="1"/>
</dbReference>